<feature type="transmembrane region" description="Helical" evidence="6">
    <location>
        <begin position="413"/>
        <end position="432"/>
    </location>
</feature>
<sequence length="526" mass="59516">MSRYTSSEDLTSSKYIPKYAQQQLQDKFYRSSQVNPNFSSNNLSNLQHNNYNNNNNNGGNRFPQMEGHSHNGTPLSAHTPKFPPQSLSGSPETTNPSSPRGNNNNINSGSHFQFNYPLYPPTPPLSSASTPDLPLLALQLNEQLESLSKAQKSKNGLLHHYDHSRSSSLASWRSKLTRIIPPIDKKIVFLCTNWYLFSIVSSNSTKMILSNYKYPITLTQMQFLLNGIFCVCLLQVLFFIPQSATRIFPKGSIPNFDQIGNLQQFFTPTKLIISTTLPMGMFQFIGHITSHKATSIIPVSMVQIIKTLSPIVTIAIYLVLYKRKFRTTTYITLVPLIIGIMITCYKPKKVMQQEDSYLKGLIYAFISMLIFVSQNIFAKTRLTVDANKNGTKIGDIPMKSQDITQKKVDKLTILFYCSMIGFIFTFPVYLISELKNDKFSLSQVDSYITLLVLVNGFSHFMQSLLAFQILGSISPINYSIANILKRIFIILVAFVVELKNFSRSQTWGLVITLIGLYSYDRWGAVH</sequence>
<dbReference type="AlphaFoldDB" id="A0A9P7V5Q5"/>
<dbReference type="EMBL" id="JAHMUF010000022">
    <property type="protein sequence ID" value="KAG7191872.1"/>
    <property type="molecule type" value="Genomic_DNA"/>
</dbReference>
<feature type="compositionally biased region" description="Low complexity" evidence="5">
    <location>
        <begin position="35"/>
        <end position="60"/>
    </location>
</feature>
<feature type="region of interest" description="Disordered" evidence="5">
    <location>
        <begin position="32"/>
        <end position="112"/>
    </location>
</feature>
<protein>
    <submittedName>
        <fullName evidence="8">Suppressor of loss of ypt1</fullName>
    </submittedName>
</protein>
<dbReference type="GeneID" id="66116035"/>
<reference evidence="8" key="1">
    <citation type="submission" date="2021-03" db="EMBL/GenBank/DDBJ databases">
        <authorList>
            <person name="Palmer J.M."/>
        </authorList>
    </citation>
    <scope>NUCLEOTIDE SEQUENCE</scope>
    <source>
        <strain evidence="8">ARV_011</strain>
    </source>
</reference>
<dbReference type="Pfam" id="PF03151">
    <property type="entry name" value="TPT"/>
    <property type="match status" value="1"/>
</dbReference>
<dbReference type="Proteomes" id="UP000790833">
    <property type="component" value="Unassembled WGS sequence"/>
</dbReference>
<dbReference type="InterPro" id="IPR037185">
    <property type="entry name" value="EmrE-like"/>
</dbReference>
<dbReference type="SUPFAM" id="SSF103481">
    <property type="entry name" value="Multidrug resistance efflux transporter EmrE"/>
    <property type="match status" value="1"/>
</dbReference>
<evidence type="ECO:0000256" key="6">
    <source>
        <dbReference type="SAM" id="Phobius"/>
    </source>
</evidence>
<dbReference type="InterPro" id="IPR004853">
    <property type="entry name" value="Sugar_P_trans_dom"/>
</dbReference>
<keyword evidence="4 6" id="KW-0472">Membrane</keyword>
<organism evidence="8 9">
    <name type="scientific">Scheffersomyces spartinae</name>
    <dbReference type="NCBI Taxonomy" id="45513"/>
    <lineage>
        <taxon>Eukaryota</taxon>
        <taxon>Fungi</taxon>
        <taxon>Dikarya</taxon>
        <taxon>Ascomycota</taxon>
        <taxon>Saccharomycotina</taxon>
        <taxon>Pichiomycetes</taxon>
        <taxon>Debaryomycetaceae</taxon>
        <taxon>Scheffersomyces</taxon>
    </lineage>
</organism>
<evidence type="ECO:0000259" key="7">
    <source>
        <dbReference type="Pfam" id="PF03151"/>
    </source>
</evidence>
<dbReference type="RefSeq" id="XP_043047424.1">
    <property type="nucleotide sequence ID" value="XM_043193415.1"/>
</dbReference>
<feature type="transmembrane region" description="Helical" evidence="6">
    <location>
        <begin position="357"/>
        <end position="377"/>
    </location>
</feature>
<evidence type="ECO:0000256" key="2">
    <source>
        <dbReference type="ARBA" id="ARBA00022692"/>
    </source>
</evidence>
<evidence type="ECO:0000256" key="4">
    <source>
        <dbReference type="ARBA" id="ARBA00023136"/>
    </source>
</evidence>
<comment type="caution">
    <text evidence="8">The sequence shown here is derived from an EMBL/GenBank/DDBJ whole genome shotgun (WGS) entry which is preliminary data.</text>
</comment>
<feature type="transmembrane region" description="Helical" evidence="6">
    <location>
        <begin position="327"/>
        <end position="345"/>
    </location>
</feature>
<evidence type="ECO:0000256" key="5">
    <source>
        <dbReference type="SAM" id="MobiDB-lite"/>
    </source>
</evidence>
<proteinExistence type="predicted"/>
<dbReference type="GO" id="GO:0016020">
    <property type="term" value="C:membrane"/>
    <property type="evidence" value="ECO:0007669"/>
    <property type="project" value="UniProtKB-SubCell"/>
</dbReference>
<feature type="transmembrane region" description="Helical" evidence="6">
    <location>
        <begin position="476"/>
        <end position="496"/>
    </location>
</feature>
<feature type="transmembrane region" description="Helical" evidence="6">
    <location>
        <begin position="296"/>
        <end position="321"/>
    </location>
</feature>
<evidence type="ECO:0000256" key="1">
    <source>
        <dbReference type="ARBA" id="ARBA00004141"/>
    </source>
</evidence>
<evidence type="ECO:0000313" key="8">
    <source>
        <dbReference type="EMBL" id="KAG7191872.1"/>
    </source>
</evidence>
<dbReference type="OrthoDB" id="1588579at2759"/>
<accession>A0A9P7V5Q5</accession>
<dbReference type="PANTHER" id="PTHR11132">
    <property type="entry name" value="SOLUTE CARRIER FAMILY 35"/>
    <property type="match status" value="1"/>
</dbReference>
<feature type="compositionally biased region" description="Polar residues" evidence="5">
    <location>
        <begin position="85"/>
        <end position="112"/>
    </location>
</feature>
<feature type="transmembrane region" description="Helical" evidence="6">
    <location>
        <begin position="221"/>
        <end position="240"/>
    </location>
</feature>
<evidence type="ECO:0000256" key="3">
    <source>
        <dbReference type="ARBA" id="ARBA00022989"/>
    </source>
</evidence>
<feature type="domain" description="Sugar phosphate transporter" evidence="7">
    <location>
        <begin position="186"/>
        <end position="519"/>
    </location>
</feature>
<feature type="transmembrane region" description="Helical" evidence="6">
    <location>
        <begin position="444"/>
        <end position="470"/>
    </location>
</feature>
<gene>
    <name evidence="8" type="primary">SLY41</name>
    <name evidence="8" type="ORF">KQ657_002661</name>
</gene>
<evidence type="ECO:0000313" key="9">
    <source>
        <dbReference type="Proteomes" id="UP000790833"/>
    </source>
</evidence>
<name>A0A9P7V5Q5_9ASCO</name>
<keyword evidence="2 6" id="KW-0812">Transmembrane</keyword>
<keyword evidence="3 6" id="KW-1133">Transmembrane helix</keyword>
<dbReference type="InterPro" id="IPR050186">
    <property type="entry name" value="TPT_transporter"/>
</dbReference>
<keyword evidence="9" id="KW-1185">Reference proteome</keyword>
<comment type="subcellular location">
    <subcellularLocation>
        <location evidence="1">Membrane</location>
        <topology evidence="1">Multi-pass membrane protein</topology>
    </subcellularLocation>
</comment>